<dbReference type="Gene3D" id="3.30.530.20">
    <property type="match status" value="1"/>
</dbReference>
<dbReference type="RefSeq" id="WP_011542091.1">
    <property type="nucleotide sequence ID" value="NC_008048.1"/>
</dbReference>
<comment type="similarity">
    <text evidence="1">Belongs to the AHA1 family.</text>
</comment>
<name>Q1GS59_SPHAL</name>
<evidence type="ECO:0000259" key="2">
    <source>
        <dbReference type="Pfam" id="PF08327"/>
    </source>
</evidence>
<dbReference type="AlphaFoldDB" id="Q1GS59"/>
<dbReference type="eggNOG" id="COG3832">
    <property type="taxonomic scope" value="Bacteria"/>
</dbReference>
<sequence length="154" mass="16782">MADSPIHHASFSVERAYRSPRQRVFAAFTSAEARRRWLVETDGWTVHAYDPPAEVVPGAVESSRFSPPGADVVLTNDTTYLDVAPQERLIFAYAMTVDGKPLSSSLATVEFFDEGQGARIRFTEQGAYLDGDVAGREAGTRELLDGLATELGEA</sequence>
<organism evidence="3 4">
    <name type="scientific">Sphingopyxis alaskensis (strain DSM 13593 / LMG 18877 / RB2256)</name>
    <name type="common">Sphingomonas alaskensis</name>
    <dbReference type="NCBI Taxonomy" id="317655"/>
    <lineage>
        <taxon>Bacteria</taxon>
        <taxon>Pseudomonadati</taxon>
        <taxon>Pseudomonadota</taxon>
        <taxon>Alphaproteobacteria</taxon>
        <taxon>Sphingomonadales</taxon>
        <taxon>Sphingomonadaceae</taxon>
        <taxon>Sphingopyxis</taxon>
    </lineage>
</organism>
<dbReference type="KEGG" id="sal:Sala_1801"/>
<dbReference type="EMBL" id="CP000356">
    <property type="protein sequence ID" value="ABF53513.1"/>
    <property type="molecule type" value="Genomic_DNA"/>
</dbReference>
<evidence type="ECO:0000256" key="1">
    <source>
        <dbReference type="ARBA" id="ARBA00006817"/>
    </source>
</evidence>
<dbReference type="SUPFAM" id="SSF55961">
    <property type="entry name" value="Bet v1-like"/>
    <property type="match status" value="1"/>
</dbReference>
<keyword evidence="4" id="KW-1185">Reference proteome</keyword>
<dbReference type="HOGENOM" id="CLU_108923_5_0_5"/>
<dbReference type="CDD" id="cd08900">
    <property type="entry name" value="SRPBCC_CalC_Aha1-like_7"/>
    <property type="match status" value="1"/>
</dbReference>
<dbReference type="Proteomes" id="UP000006578">
    <property type="component" value="Chromosome"/>
</dbReference>
<reference evidence="3 4" key="1">
    <citation type="journal article" date="2009" name="Proc. Natl. Acad. Sci. U.S.A.">
        <title>The genomic basis of trophic strategy in marine bacteria.</title>
        <authorList>
            <person name="Lauro F.M."/>
            <person name="McDougald D."/>
            <person name="Thomas T."/>
            <person name="Williams T.J."/>
            <person name="Egan S."/>
            <person name="Rice S."/>
            <person name="DeMaere M.Z."/>
            <person name="Ting L."/>
            <person name="Ertan H."/>
            <person name="Johnson J."/>
            <person name="Ferriera S."/>
            <person name="Lapidus A."/>
            <person name="Anderson I."/>
            <person name="Kyrpides N."/>
            <person name="Munk A.C."/>
            <person name="Detter C."/>
            <person name="Han C.S."/>
            <person name="Brown M.V."/>
            <person name="Robb F.T."/>
            <person name="Kjelleberg S."/>
            <person name="Cavicchioli R."/>
        </authorList>
    </citation>
    <scope>NUCLEOTIDE SEQUENCE [LARGE SCALE GENOMIC DNA]</scope>
    <source>
        <strain evidence="4">DSM 13593 / LMG 18877 / RB2256</strain>
    </source>
</reference>
<feature type="domain" description="Activator of Hsp90 ATPase homologue 1/2-like C-terminal" evidence="2">
    <location>
        <begin position="19"/>
        <end position="151"/>
    </location>
</feature>
<evidence type="ECO:0000313" key="4">
    <source>
        <dbReference type="Proteomes" id="UP000006578"/>
    </source>
</evidence>
<accession>Q1GS59</accession>
<dbReference type="Pfam" id="PF08327">
    <property type="entry name" value="AHSA1"/>
    <property type="match status" value="1"/>
</dbReference>
<gene>
    <name evidence="3" type="ordered locus">Sala_1801</name>
</gene>
<proteinExistence type="inferred from homology"/>
<evidence type="ECO:0000313" key="3">
    <source>
        <dbReference type="EMBL" id="ABF53513.1"/>
    </source>
</evidence>
<dbReference type="InterPro" id="IPR023393">
    <property type="entry name" value="START-like_dom_sf"/>
</dbReference>
<dbReference type="STRING" id="317655.Sala_1801"/>
<dbReference type="InterPro" id="IPR013538">
    <property type="entry name" value="ASHA1/2-like_C"/>
</dbReference>
<protein>
    <recommendedName>
        <fullName evidence="2">Activator of Hsp90 ATPase homologue 1/2-like C-terminal domain-containing protein</fullName>
    </recommendedName>
</protein>